<dbReference type="GO" id="GO:0019104">
    <property type="term" value="F:DNA N-glycosylase activity"/>
    <property type="evidence" value="ECO:0007669"/>
    <property type="project" value="InterPro"/>
</dbReference>
<evidence type="ECO:0000256" key="16">
    <source>
        <dbReference type="ARBA" id="ARBA00073169"/>
    </source>
</evidence>
<evidence type="ECO:0000256" key="19">
    <source>
        <dbReference type="ARBA" id="ARBA00081872"/>
    </source>
</evidence>
<dbReference type="Gene3D" id="3.20.190.10">
    <property type="entry name" value="MutM-like, N-terminal"/>
    <property type="match status" value="1"/>
</dbReference>
<keyword evidence="10" id="KW-0206">Cytoskeleton</keyword>
<reference evidence="25 26" key="1">
    <citation type="submission" date="2025-04" db="UniProtKB">
        <authorList>
            <consortium name="RefSeq"/>
        </authorList>
    </citation>
    <scope>IDENTIFICATION</scope>
</reference>
<dbReference type="GO" id="GO:0016829">
    <property type="term" value="F:lyase activity"/>
    <property type="evidence" value="ECO:0007669"/>
    <property type="project" value="UniProtKB-KW"/>
</dbReference>
<dbReference type="SUPFAM" id="SSF81624">
    <property type="entry name" value="N-terminal domain of MutM-like DNA repair proteins"/>
    <property type="match status" value="1"/>
</dbReference>
<keyword evidence="6" id="KW-0227">DNA damage</keyword>
<dbReference type="InterPro" id="IPR015371">
    <property type="entry name" value="Endonuclease-VIII_DNA-bd"/>
</dbReference>
<evidence type="ECO:0000256" key="14">
    <source>
        <dbReference type="ARBA" id="ARBA00023295"/>
    </source>
</evidence>
<comment type="function">
    <text evidence="15">Involved in base excision repair of DNA damaged by oxidation or by mutagenic agents. Acts as a DNA glycosylase that recognizes and removes damaged bases. Has a preference for oxidized pyrimidines, such as thymine glycol, formamidopyrimidine (Fapy) and 5-hydroxyuracil. Has marginal activity towards 8-oxoguanine. Has AP (apurinic/apyrimidinic) lyase activity and introduces nicks in the DNA strand. Cleaves the DNA backbone by beta-delta elimination to generate a single-strand break at the site of the removed base with both 3'- and 5'-phosphates. Has DNA glycosylase/lyase activity towards mismatched uracil and thymine, in particular in U:C and T:C mismatches. Specifically binds 5-hydroxymethylcytosine (5hmC), suggesting that it acts as a specific reader of 5hmC.</text>
</comment>
<evidence type="ECO:0000256" key="2">
    <source>
        <dbReference type="ARBA" id="ARBA00004286"/>
    </source>
</evidence>
<dbReference type="GeneID" id="117348601"/>
<dbReference type="GO" id="GO:0006284">
    <property type="term" value="P:base-excision repair"/>
    <property type="evidence" value="ECO:0007669"/>
    <property type="project" value="InterPro"/>
</dbReference>
<evidence type="ECO:0000256" key="4">
    <source>
        <dbReference type="ARBA" id="ARBA00022454"/>
    </source>
</evidence>
<dbReference type="PANTHER" id="PTHR22993">
    <property type="entry name" value="FORMAMIDOPYRIMIDINE-DNA GLYCOSYLASE"/>
    <property type="match status" value="1"/>
</dbReference>
<evidence type="ECO:0000256" key="18">
    <source>
        <dbReference type="ARBA" id="ARBA00079367"/>
    </source>
</evidence>
<evidence type="ECO:0000256" key="17">
    <source>
        <dbReference type="ARBA" id="ARBA00076846"/>
    </source>
</evidence>
<evidence type="ECO:0000313" key="26">
    <source>
        <dbReference type="RefSeq" id="XP_033776799.1"/>
    </source>
</evidence>
<evidence type="ECO:0000256" key="11">
    <source>
        <dbReference type="ARBA" id="ARBA00023239"/>
    </source>
</evidence>
<evidence type="ECO:0000256" key="9">
    <source>
        <dbReference type="ARBA" id="ARBA00023204"/>
    </source>
</evidence>
<dbReference type="Pfam" id="PF01149">
    <property type="entry name" value="Fapy_DNA_glyco"/>
    <property type="match status" value="1"/>
</dbReference>
<evidence type="ECO:0000313" key="24">
    <source>
        <dbReference type="Proteomes" id="UP000515159"/>
    </source>
</evidence>
<dbReference type="SMART" id="SM00898">
    <property type="entry name" value="Fapy_DNA_glyco"/>
    <property type="match status" value="1"/>
</dbReference>
<keyword evidence="12" id="KW-0539">Nucleus</keyword>
<organism evidence="24 28">
    <name type="scientific">Geotrypetes seraphini</name>
    <name type="common">Gaboon caecilian</name>
    <name type="synonym">Caecilia seraphini</name>
    <dbReference type="NCBI Taxonomy" id="260995"/>
    <lineage>
        <taxon>Eukaryota</taxon>
        <taxon>Metazoa</taxon>
        <taxon>Chordata</taxon>
        <taxon>Craniata</taxon>
        <taxon>Vertebrata</taxon>
        <taxon>Euteleostomi</taxon>
        <taxon>Amphibia</taxon>
        <taxon>Gymnophiona</taxon>
        <taxon>Geotrypetes</taxon>
    </lineage>
</organism>
<evidence type="ECO:0000256" key="3">
    <source>
        <dbReference type="ARBA" id="ARBA00004300"/>
    </source>
</evidence>
<dbReference type="GO" id="GO:0005634">
    <property type="term" value="C:nucleus"/>
    <property type="evidence" value="ECO:0007669"/>
    <property type="project" value="UniProtKB-SubCell"/>
</dbReference>
<keyword evidence="5" id="KW-0963">Cytoplasm</keyword>
<feature type="compositionally biased region" description="Basic and acidic residues" evidence="22">
    <location>
        <begin position="318"/>
        <end position="328"/>
    </location>
</feature>
<evidence type="ECO:0000256" key="12">
    <source>
        <dbReference type="ARBA" id="ARBA00023242"/>
    </source>
</evidence>
<evidence type="ECO:0000256" key="1">
    <source>
        <dbReference type="ARBA" id="ARBA00004123"/>
    </source>
</evidence>
<evidence type="ECO:0000256" key="13">
    <source>
        <dbReference type="ARBA" id="ARBA00023268"/>
    </source>
</evidence>
<dbReference type="RefSeq" id="XP_033776800.1">
    <property type="nucleotide sequence ID" value="XM_033920909.1"/>
</dbReference>
<keyword evidence="7" id="KW-0378">Hydrolase</keyword>
<dbReference type="InterPro" id="IPR012319">
    <property type="entry name" value="FPG_cat"/>
</dbReference>
<dbReference type="GO" id="GO:0003906">
    <property type="term" value="F:DNA-(apurinic or apyrimidinic site) endonuclease activity"/>
    <property type="evidence" value="ECO:0007669"/>
    <property type="project" value="InterPro"/>
</dbReference>
<dbReference type="OrthoDB" id="6260718at2759"/>
<dbReference type="FunFam" id="1.10.8.50:FF:000007">
    <property type="entry name" value="endonuclease 8-like 1 isoform X1"/>
    <property type="match status" value="1"/>
</dbReference>
<evidence type="ECO:0000313" key="27">
    <source>
        <dbReference type="RefSeq" id="XP_033776800.1"/>
    </source>
</evidence>
<dbReference type="PROSITE" id="PS51068">
    <property type="entry name" value="FPG_CAT"/>
    <property type="match status" value="1"/>
</dbReference>
<evidence type="ECO:0000259" key="23">
    <source>
        <dbReference type="PROSITE" id="PS51068"/>
    </source>
</evidence>
<evidence type="ECO:0000256" key="20">
    <source>
        <dbReference type="ARBA" id="ARBA00082920"/>
    </source>
</evidence>
<feature type="compositionally biased region" description="Basic residues" evidence="22">
    <location>
        <begin position="297"/>
        <end position="307"/>
    </location>
</feature>
<dbReference type="Proteomes" id="UP000515159">
    <property type="component" value="Chromosome 14"/>
</dbReference>
<evidence type="ECO:0000256" key="15">
    <source>
        <dbReference type="ARBA" id="ARBA00055258"/>
    </source>
</evidence>
<feature type="domain" description="Formamidopyrimidine-DNA glycosylase catalytic" evidence="23">
    <location>
        <begin position="2"/>
        <end position="126"/>
    </location>
</feature>
<keyword evidence="8" id="KW-0238">DNA-binding</keyword>
<feature type="compositionally biased region" description="Basic residues" evidence="22">
    <location>
        <begin position="340"/>
        <end position="351"/>
    </location>
</feature>
<dbReference type="GO" id="GO:0008270">
    <property type="term" value="F:zinc ion binding"/>
    <property type="evidence" value="ECO:0007669"/>
    <property type="project" value="InterPro"/>
</dbReference>
<comment type="subcellular location">
    <subcellularLocation>
        <location evidence="2">Chromosome</location>
    </subcellularLocation>
    <subcellularLocation>
        <location evidence="3">Cytoplasm</location>
        <location evidence="3">Cytoskeleton</location>
        <location evidence="3">Microtubule organizing center</location>
        <location evidence="3">Centrosome</location>
    </subcellularLocation>
    <subcellularLocation>
        <location evidence="1">Nucleus</location>
    </subcellularLocation>
</comment>
<dbReference type="SUPFAM" id="SSF57716">
    <property type="entry name" value="Glucocorticoid receptor-like (DNA-binding domain)"/>
    <property type="match status" value="1"/>
</dbReference>
<dbReference type="FunFam" id="3.20.190.10:FF:000003">
    <property type="entry name" value="endonuclease 8-like 1 isoform X1"/>
    <property type="match status" value="1"/>
</dbReference>
<dbReference type="RefSeq" id="XP_033776801.1">
    <property type="nucleotide sequence ID" value="XM_033920910.1"/>
</dbReference>
<keyword evidence="13" id="KW-0511">Multifunctional enzyme</keyword>
<dbReference type="KEGG" id="gsh:117348601"/>
<dbReference type="Pfam" id="PF09292">
    <property type="entry name" value="Neil1-DNA_bind"/>
    <property type="match status" value="1"/>
</dbReference>
<evidence type="ECO:0000256" key="7">
    <source>
        <dbReference type="ARBA" id="ARBA00022801"/>
    </source>
</evidence>
<dbReference type="AlphaFoldDB" id="A0A6P8PMQ0"/>
<evidence type="ECO:0000256" key="6">
    <source>
        <dbReference type="ARBA" id="ARBA00022763"/>
    </source>
</evidence>
<evidence type="ECO:0000313" key="28">
    <source>
        <dbReference type="RefSeq" id="XP_033776801.1"/>
    </source>
</evidence>
<evidence type="ECO:0000313" key="25">
    <source>
        <dbReference type="RefSeq" id="XP_033776798.1"/>
    </source>
</evidence>
<evidence type="ECO:0000256" key="21">
    <source>
        <dbReference type="ARBA" id="ARBA00083344"/>
    </source>
</evidence>
<evidence type="ECO:0000256" key="8">
    <source>
        <dbReference type="ARBA" id="ARBA00023125"/>
    </source>
</evidence>
<evidence type="ECO:0000256" key="5">
    <source>
        <dbReference type="ARBA" id="ARBA00022490"/>
    </source>
</evidence>
<gene>
    <name evidence="25 26 27 28" type="primary">NEIL1</name>
</gene>
<name>A0A6P8PMQ0_GEOSA</name>
<dbReference type="CTD" id="79661"/>
<dbReference type="RefSeq" id="XP_033776798.1">
    <property type="nucleotide sequence ID" value="XM_033920907.1"/>
</dbReference>
<dbReference type="InterPro" id="IPR010979">
    <property type="entry name" value="Ribosomal_uS13-like_H2TH"/>
</dbReference>
<dbReference type="GO" id="GO:0005694">
    <property type="term" value="C:chromosome"/>
    <property type="evidence" value="ECO:0007669"/>
    <property type="project" value="UniProtKB-SubCell"/>
</dbReference>
<keyword evidence="14" id="KW-0326">Glycosidase</keyword>
<accession>A0A6P8PMQ0</accession>
<evidence type="ECO:0000256" key="22">
    <source>
        <dbReference type="SAM" id="MobiDB-lite"/>
    </source>
</evidence>
<evidence type="ECO:0000256" key="10">
    <source>
        <dbReference type="ARBA" id="ARBA00023212"/>
    </source>
</evidence>
<keyword evidence="9" id="KW-0234">DNA repair</keyword>
<feature type="compositionally biased region" description="Basic and acidic residues" evidence="22">
    <location>
        <begin position="393"/>
        <end position="404"/>
    </location>
</feature>
<keyword evidence="11" id="KW-0456">Lyase</keyword>
<feature type="region of interest" description="Disordered" evidence="22">
    <location>
        <begin position="292"/>
        <end position="468"/>
    </location>
</feature>
<keyword evidence="4" id="KW-0158">Chromosome</keyword>
<dbReference type="RefSeq" id="XP_033776799.1">
    <property type="nucleotide sequence ID" value="XM_033920908.1"/>
</dbReference>
<dbReference type="GO" id="GO:0003677">
    <property type="term" value="F:DNA binding"/>
    <property type="evidence" value="ECO:0007669"/>
    <property type="project" value="UniProtKB-KW"/>
</dbReference>
<feature type="compositionally biased region" description="Polar residues" evidence="22">
    <location>
        <begin position="360"/>
        <end position="372"/>
    </location>
</feature>
<sequence>MPEGPELHLASRYINRVCAGLIFSGKVEKSDVSKNPEVPFENAKYLISAVSRGKEVKLNLTPVKEEKKSGRLQGTKEPIDIVFRFGMSGHFMLSPATELPKHAHLRFYTKDSPRQALCFVDMRRFGRWEAPGTWQPDRGPCVMLEYEKFRENVLRNLAEKAFDRPICEALLNQKYFNGVGNYLRAEILHRLKIPPFVKARTVLEPLLQQDQDAELTLSKKVKIKKENPDLLELCHSVPMEAIQLGPEGFYPIRREDFSIYEKWLQCYFVPGMKTLRDSSGRTIWFQGEAGPLAPKAAKSKTKRRGMKAKPETPSPKIIKTETEQDSKNAKTQADGTGRGKDKKGKLGRMKSKKSEIKAGQNANENVKKQTNLKAKKRKLQPQDLSESNPPVTKRVERSRQRLESQDSSGNLPATKKRQRGRSVVDTPSWTQDSSKKNCPAVERKSQRSAAKRTGSNSKAQRPRRGHVK</sequence>
<dbReference type="InterPro" id="IPR035937">
    <property type="entry name" value="FPG_N"/>
</dbReference>
<proteinExistence type="predicted"/>
<dbReference type="GO" id="GO:0005813">
    <property type="term" value="C:centrosome"/>
    <property type="evidence" value="ECO:0007669"/>
    <property type="project" value="UniProtKB-SubCell"/>
</dbReference>
<dbReference type="Gene3D" id="1.10.8.50">
    <property type="match status" value="1"/>
</dbReference>
<keyword evidence="24" id="KW-1185">Reference proteome</keyword>
<dbReference type="PANTHER" id="PTHR22993:SF27">
    <property type="entry name" value="ENDONUCLEASE 8-LIKE 1"/>
    <property type="match status" value="1"/>
</dbReference>
<protein>
    <recommendedName>
        <fullName evidence="16">Endonuclease 8-like 1</fullName>
    </recommendedName>
    <alternativeName>
        <fullName evidence="19">DNA glycosylase/AP lyase Neil1</fullName>
    </alternativeName>
    <alternativeName>
        <fullName evidence="17">DNA-(apurinic or apyrimidinic site) lyase Neil1</fullName>
    </alternativeName>
    <alternativeName>
        <fullName evidence="21">Endonuclease VIII-like 1</fullName>
    </alternativeName>
    <alternativeName>
        <fullName evidence="18">Nei homolog 1</fullName>
    </alternativeName>
    <alternativeName>
        <fullName evidence="20">Nei-like protein 1</fullName>
    </alternativeName>
</protein>
<dbReference type="SUPFAM" id="SSF46946">
    <property type="entry name" value="S13-like H2TH domain"/>
    <property type="match status" value="1"/>
</dbReference>